<accession>A0A1F4S0U2</accession>
<evidence type="ECO:0000313" key="12">
    <source>
        <dbReference type="Proteomes" id="UP000177905"/>
    </source>
</evidence>
<keyword evidence="3" id="KW-1003">Cell membrane</keyword>
<feature type="transmembrane region" description="Helical" evidence="10">
    <location>
        <begin position="190"/>
        <end position="214"/>
    </location>
</feature>
<gene>
    <name evidence="11" type="ORF">A2290_02940</name>
</gene>
<feature type="transmembrane region" description="Helical" evidence="10">
    <location>
        <begin position="403"/>
        <end position="424"/>
    </location>
</feature>
<feature type="transmembrane region" description="Helical" evidence="10">
    <location>
        <begin position="129"/>
        <end position="149"/>
    </location>
</feature>
<reference evidence="11 12" key="1">
    <citation type="journal article" date="2016" name="Nat. Commun.">
        <title>Thousands of microbial genomes shed light on interconnected biogeochemical processes in an aquifer system.</title>
        <authorList>
            <person name="Anantharaman K."/>
            <person name="Brown C.T."/>
            <person name="Hug L.A."/>
            <person name="Sharon I."/>
            <person name="Castelle C.J."/>
            <person name="Probst A.J."/>
            <person name="Thomas B.C."/>
            <person name="Singh A."/>
            <person name="Wilkins M.J."/>
            <person name="Karaoz U."/>
            <person name="Brodie E.L."/>
            <person name="Williams K.H."/>
            <person name="Hubbard S.S."/>
            <person name="Banfield J.F."/>
        </authorList>
    </citation>
    <scope>NUCLEOTIDE SEQUENCE [LARGE SCALE GENOMIC DNA]</scope>
</reference>
<organism evidence="11 12">
    <name type="scientific">candidate division WOR-1 bacterium RIFOXYB2_FULL_36_35</name>
    <dbReference type="NCBI Taxonomy" id="1802578"/>
    <lineage>
        <taxon>Bacteria</taxon>
        <taxon>Bacillati</taxon>
        <taxon>Saganbacteria</taxon>
    </lineage>
</organism>
<feature type="transmembrane region" description="Helical" evidence="10">
    <location>
        <begin position="68"/>
        <end position="98"/>
    </location>
</feature>
<dbReference type="PANTHER" id="PTHR32024:SF1">
    <property type="entry name" value="KTR SYSTEM POTASSIUM UPTAKE PROTEIN B"/>
    <property type="match status" value="1"/>
</dbReference>
<keyword evidence="5 10" id="KW-0812">Transmembrane</keyword>
<dbReference type="Pfam" id="PF02386">
    <property type="entry name" value="TrkH"/>
    <property type="match status" value="1"/>
</dbReference>
<dbReference type="PANTHER" id="PTHR32024">
    <property type="entry name" value="TRK SYSTEM POTASSIUM UPTAKE PROTEIN TRKG-RELATED"/>
    <property type="match status" value="1"/>
</dbReference>
<keyword evidence="7 10" id="KW-1133">Transmembrane helix</keyword>
<feature type="transmembrane region" description="Helical" evidence="10">
    <location>
        <begin position="284"/>
        <end position="300"/>
    </location>
</feature>
<dbReference type="Proteomes" id="UP000177905">
    <property type="component" value="Unassembled WGS sequence"/>
</dbReference>
<keyword evidence="8" id="KW-0406">Ion transport</keyword>
<name>A0A1F4S0U2_UNCSA</name>
<evidence type="ECO:0000256" key="5">
    <source>
        <dbReference type="ARBA" id="ARBA00022692"/>
    </source>
</evidence>
<evidence type="ECO:0000256" key="3">
    <source>
        <dbReference type="ARBA" id="ARBA00022475"/>
    </source>
</evidence>
<evidence type="ECO:0000256" key="2">
    <source>
        <dbReference type="ARBA" id="ARBA00022448"/>
    </source>
</evidence>
<evidence type="ECO:0000256" key="9">
    <source>
        <dbReference type="ARBA" id="ARBA00023136"/>
    </source>
</evidence>
<dbReference type="NCBIfam" id="TIGR00933">
    <property type="entry name" value="2a38"/>
    <property type="match status" value="1"/>
</dbReference>
<dbReference type="InterPro" id="IPR004772">
    <property type="entry name" value="TrkH"/>
</dbReference>
<feature type="transmembrane region" description="Helical" evidence="10">
    <location>
        <begin position="12"/>
        <end position="31"/>
    </location>
</feature>
<evidence type="ECO:0000256" key="7">
    <source>
        <dbReference type="ARBA" id="ARBA00022989"/>
    </source>
</evidence>
<evidence type="ECO:0000256" key="10">
    <source>
        <dbReference type="SAM" id="Phobius"/>
    </source>
</evidence>
<feature type="transmembrane region" description="Helical" evidence="10">
    <location>
        <begin position="226"/>
        <end position="244"/>
    </location>
</feature>
<keyword evidence="6" id="KW-0630">Potassium</keyword>
<feature type="transmembrane region" description="Helical" evidence="10">
    <location>
        <begin position="345"/>
        <end position="367"/>
    </location>
</feature>
<evidence type="ECO:0008006" key="13">
    <source>
        <dbReference type="Google" id="ProtNLM"/>
    </source>
</evidence>
<dbReference type="AlphaFoldDB" id="A0A1F4S0U2"/>
<comment type="subcellular location">
    <subcellularLocation>
        <location evidence="1">Cell membrane</location>
        <topology evidence="1">Multi-pass membrane protein</topology>
    </subcellularLocation>
</comment>
<dbReference type="EMBL" id="MEUA01000043">
    <property type="protein sequence ID" value="OGC14052.1"/>
    <property type="molecule type" value="Genomic_DNA"/>
</dbReference>
<keyword evidence="4" id="KW-0633">Potassium transport</keyword>
<evidence type="ECO:0000256" key="4">
    <source>
        <dbReference type="ARBA" id="ARBA00022538"/>
    </source>
</evidence>
<evidence type="ECO:0000256" key="8">
    <source>
        <dbReference type="ARBA" id="ARBA00023065"/>
    </source>
</evidence>
<feature type="transmembrane region" description="Helical" evidence="10">
    <location>
        <begin position="374"/>
        <end position="397"/>
    </location>
</feature>
<proteinExistence type="predicted"/>
<evidence type="ECO:0000256" key="6">
    <source>
        <dbReference type="ARBA" id="ARBA00022958"/>
    </source>
</evidence>
<protein>
    <recommendedName>
        <fullName evidence="13">Trk family potassium uptake protein</fullName>
    </recommendedName>
</protein>
<sequence length="442" mass="48326">MISDMLKVNPSFIIVLSFFIIILTGAFLLTLPISSSIGSSTKFIDALFTANSATCVTGLVVLDTGVHFSLFGLVVIISLIQIGGLSYMTFSTFIFLLFRRKMFISEKLMMQEALNIYSTREVVSVVKKIFAIVFLVEGIGALILFLRWWPSLGLKKGLLYAVFHSVSAFCNAGFALPAGNVNLAPYCTDVVVNLVITSLIIIGGIGFIVISDILKNRRFSLHSKTVVFTTIFLIAVGTLLFYFFEQNNSSTLGSLTFSQKIMASYFHSVTPRTAGFNTLSIDKFYVQSLLLTILLMFIGASPGGTGGGIKTTTFSIILSTIWATLKGLKDTVIFERRIPFQTVRRSFVIAVLALLLVCSAVFALTFFEKDKTVLSLLFEVVSAFGTVGLSMGITPYLTTVGKIVIMLCMFIGRVGPLTLLLAFLTGQKEHKLEYPKEGISIG</sequence>
<keyword evidence="9 10" id="KW-0472">Membrane</keyword>
<keyword evidence="2" id="KW-0813">Transport</keyword>
<comment type="caution">
    <text evidence="11">The sequence shown here is derived from an EMBL/GenBank/DDBJ whole genome shotgun (WGS) entry which is preliminary data.</text>
</comment>
<evidence type="ECO:0000256" key="1">
    <source>
        <dbReference type="ARBA" id="ARBA00004651"/>
    </source>
</evidence>
<dbReference type="GO" id="GO:0015379">
    <property type="term" value="F:potassium:chloride symporter activity"/>
    <property type="evidence" value="ECO:0007669"/>
    <property type="project" value="InterPro"/>
</dbReference>
<dbReference type="GO" id="GO:0005886">
    <property type="term" value="C:plasma membrane"/>
    <property type="evidence" value="ECO:0007669"/>
    <property type="project" value="UniProtKB-SubCell"/>
</dbReference>
<evidence type="ECO:0000313" key="11">
    <source>
        <dbReference type="EMBL" id="OGC14052.1"/>
    </source>
</evidence>
<dbReference type="InterPro" id="IPR003445">
    <property type="entry name" value="Cat_transpt"/>
</dbReference>